<feature type="domain" description="Glycosyltransferase 2-like" evidence="1">
    <location>
        <begin position="6"/>
        <end position="111"/>
    </location>
</feature>
<dbReference type="InterPro" id="IPR001173">
    <property type="entry name" value="Glyco_trans_2-like"/>
</dbReference>
<dbReference type="PANTHER" id="PTHR22916">
    <property type="entry name" value="GLYCOSYLTRANSFERASE"/>
    <property type="match status" value="1"/>
</dbReference>
<dbReference type="OrthoDB" id="199095at2"/>
<dbReference type="PANTHER" id="PTHR22916:SF3">
    <property type="entry name" value="UDP-GLCNAC:BETAGAL BETA-1,3-N-ACETYLGLUCOSAMINYLTRANSFERASE-LIKE PROTEIN 1"/>
    <property type="match status" value="1"/>
</dbReference>
<protein>
    <submittedName>
        <fullName evidence="2">Undecaprenyl-phosphate 4-deoxy-4-formamido-L-arabinose transferase</fullName>
        <ecNumber evidence="2">2.4.2.53</ecNumber>
    </submittedName>
</protein>
<keyword evidence="3" id="KW-1185">Reference proteome</keyword>
<dbReference type="Pfam" id="PF00535">
    <property type="entry name" value="Glycos_transf_2"/>
    <property type="match status" value="1"/>
</dbReference>
<dbReference type="STRING" id="225345.CLCHR_34170"/>
<dbReference type="Gene3D" id="3.90.550.10">
    <property type="entry name" value="Spore Coat Polysaccharide Biosynthesis Protein SpsA, Chain A"/>
    <property type="match status" value="1"/>
</dbReference>
<evidence type="ECO:0000313" key="3">
    <source>
        <dbReference type="Proteomes" id="UP000191056"/>
    </source>
</evidence>
<sequence>MEKILSIITPLYNTPKNFLEDLIREIEIKADNIRDLELIFVNDSPSNLELEFLLKSLIEERDYIKIVRNNKNLGIMESYKAGFINAQGKYCCILDHDDIFDPEEVLNTIRAEDNLDIIYTNEYKLCANKKQDFFSKPSYDILSSTMYFYTHHVTVYKSEIVRHILNCNKDIDKYSSIFDIYIYLQYVHQFKGKDIQVKHIQGYNYGWRIHEASTAASLDQKLSGHVERLKTNEEFYLMYGENPIVKLDRNIPYLVETEFFSVYDEFKYPLELPEFKSWLENVNNENGKYNIQLCGEITNMHEAEFIMRCMKRLPLYYLSAHNISTVYIPFEREYGKIINESYKKHLYNVPIIMNTNSSILEGLTGIKISLLSENKGHEVIFMITKEGEY</sequence>
<evidence type="ECO:0000259" key="1">
    <source>
        <dbReference type="Pfam" id="PF00535"/>
    </source>
</evidence>
<name>A0A1V4II79_9CLOT</name>
<keyword evidence="2" id="KW-0808">Transferase</keyword>
<proteinExistence type="predicted"/>
<dbReference type="InterPro" id="IPR029044">
    <property type="entry name" value="Nucleotide-diphossugar_trans"/>
</dbReference>
<comment type="caution">
    <text evidence="2">The sequence shown here is derived from an EMBL/GenBank/DDBJ whole genome shotgun (WGS) entry which is preliminary data.</text>
</comment>
<dbReference type="EC" id="2.4.2.53" evidence="2"/>
<keyword evidence="2" id="KW-0328">Glycosyltransferase</keyword>
<dbReference type="AlphaFoldDB" id="A0A1V4II79"/>
<dbReference type="RefSeq" id="WP_079441005.1">
    <property type="nucleotide sequence ID" value="NZ_MZGT01000050.1"/>
</dbReference>
<dbReference type="GO" id="GO:0016758">
    <property type="term" value="F:hexosyltransferase activity"/>
    <property type="evidence" value="ECO:0007669"/>
    <property type="project" value="UniProtKB-ARBA"/>
</dbReference>
<dbReference type="Proteomes" id="UP000191056">
    <property type="component" value="Unassembled WGS sequence"/>
</dbReference>
<evidence type="ECO:0000313" key="2">
    <source>
        <dbReference type="EMBL" id="OPJ59534.1"/>
    </source>
</evidence>
<dbReference type="SUPFAM" id="SSF53448">
    <property type="entry name" value="Nucleotide-diphospho-sugar transferases"/>
    <property type="match status" value="1"/>
</dbReference>
<dbReference type="GO" id="GO:0099621">
    <property type="term" value="F:undecaprenyl-phosphate 4-deoxy-4-formamido-L-arabinose transferase activity"/>
    <property type="evidence" value="ECO:0007669"/>
    <property type="project" value="UniProtKB-EC"/>
</dbReference>
<reference evidence="2 3" key="1">
    <citation type="submission" date="2017-03" db="EMBL/GenBank/DDBJ databases">
        <title>Genome sequence of Clostridium chromiireducens DSM 23318.</title>
        <authorList>
            <person name="Poehlein A."/>
            <person name="Daniel R."/>
        </authorList>
    </citation>
    <scope>NUCLEOTIDE SEQUENCE [LARGE SCALE GENOMIC DNA]</scope>
    <source>
        <strain evidence="2 3">DSM 23318</strain>
    </source>
</reference>
<organism evidence="2 3">
    <name type="scientific">Clostridium chromiireducens</name>
    <dbReference type="NCBI Taxonomy" id="225345"/>
    <lineage>
        <taxon>Bacteria</taxon>
        <taxon>Bacillati</taxon>
        <taxon>Bacillota</taxon>
        <taxon>Clostridia</taxon>
        <taxon>Eubacteriales</taxon>
        <taxon>Clostridiaceae</taxon>
        <taxon>Clostridium</taxon>
    </lineage>
</organism>
<dbReference type="EMBL" id="MZGT01000050">
    <property type="protein sequence ID" value="OPJ59534.1"/>
    <property type="molecule type" value="Genomic_DNA"/>
</dbReference>
<gene>
    <name evidence="2" type="primary">arnC</name>
    <name evidence="2" type="ORF">CLCHR_34170</name>
</gene>
<accession>A0A1V4II79</accession>